<evidence type="ECO:0000313" key="5">
    <source>
        <dbReference type="Proteomes" id="UP000315689"/>
    </source>
</evidence>
<dbReference type="PANTHER" id="PTHR11203">
    <property type="entry name" value="CLEAVAGE AND POLYADENYLATION SPECIFICITY FACTOR FAMILY MEMBER"/>
    <property type="match status" value="1"/>
</dbReference>
<dbReference type="InterPro" id="IPR022712">
    <property type="entry name" value="Beta_Casp"/>
</dbReference>
<accession>A0A554LKK3</accession>
<sequence length="471" mass="53120">MLRHLAEAFGEIYFLLFNIDFMTIKFLGANREVTGSCYLLENKQKSKILIDCGFFQGGDKSQARNRQKFNFKVQEIDAVCITHAHLDHIGRLPKLVKDGYHKMIYAIAPTIDLSRLVLEDTVKIAQEEFRHTGEHKIFDEYDVVRVMGLFSAAEYNRLFEPAPGFKVRFRNAGHILGSAFLEIEADNKKYIFSGDLGNPDMPLLLSASAPAPADVLVLESTYGSVVHERGVSRTVELQEAIEQTIKNRGVLMIPAFALERTQEILLAINGLVENKKIPHVPVFLDSPMAISATEIYKRYAKTHFSRKSLQDLLVDRDLFDFEGFKYCDTVEQSKQINHTPSPKVIIAGSGMMEGGRILHHAKRYLSDPRSTLLFVGYQVAGTLGRQLFEKARRVFIHGERIAVHSRIKSIGGLSAHADSIDLVKFAEKTKTSLRKIYLTHGELERARGLRKTLLKSVKAEIDIPKMGEMGE</sequence>
<dbReference type="Pfam" id="PF10996">
    <property type="entry name" value="Beta-Casp"/>
    <property type="match status" value="1"/>
</dbReference>
<gene>
    <name evidence="4" type="ORF">CEN89_189</name>
</gene>
<dbReference type="GO" id="GO:0004521">
    <property type="term" value="F:RNA endonuclease activity"/>
    <property type="evidence" value="ECO:0007669"/>
    <property type="project" value="TreeGrafter"/>
</dbReference>
<dbReference type="InterPro" id="IPR050698">
    <property type="entry name" value="MBL"/>
</dbReference>
<dbReference type="PANTHER" id="PTHR11203:SF37">
    <property type="entry name" value="INTEGRATOR COMPLEX SUBUNIT 11"/>
    <property type="match status" value="1"/>
</dbReference>
<evidence type="ECO:0000256" key="1">
    <source>
        <dbReference type="ARBA" id="ARBA00022801"/>
    </source>
</evidence>
<comment type="caution">
    <text evidence="4">The sequence shown here is derived from an EMBL/GenBank/DDBJ whole genome shotgun (WGS) entry which is preliminary data.</text>
</comment>
<dbReference type="CDD" id="cd16295">
    <property type="entry name" value="TTHA0252-CPSF-like_MBL-fold"/>
    <property type="match status" value="1"/>
</dbReference>
<reference evidence="4 5" key="1">
    <citation type="submission" date="2017-07" db="EMBL/GenBank/DDBJ databases">
        <title>Mechanisms for carbon and nitrogen cycling indicate functional differentiation within the Candidate Phyla Radiation.</title>
        <authorList>
            <person name="Danczak R.E."/>
            <person name="Johnston M.D."/>
            <person name="Kenah C."/>
            <person name="Slattery M."/>
            <person name="Wrighton K.C."/>
            <person name="Wilkins M.J."/>
        </authorList>
    </citation>
    <scope>NUCLEOTIDE SEQUENCE [LARGE SCALE GENOMIC DNA]</scope>
    <source>
        <strain evidence="4">Licking1014_7</strain>
    </source>
</reference>
<dbReference type="EMBL" id="VMGK01000005">
    <property type="protein sequence ID" value="TSC93179.1"/>
    <property type="molecule type" value="Genomic_DNA"/>
</dbReference>
<dbReference type="GO" id="GO:0016787">
    <property type="term" value="F:hydrolase activity"/>
    <property type="evidence" value="ECO:0007669"/>
    <property type="project" value="UniProtKB-KW"/>
</dbReference>
<proteinExistence type="predicted"/>
<dbReference type="Gene3D" id="3.60.15.10">
    <property type="entry name" value="Ribonuclease Z/Hydroxyacylglutathione hydrolase-like"/>
    <property type="match status" value="1"/>
</dbReference>
<dbReference type="SMART" id="SM00849">
    <property type="entry name" value="Lactamase_B"/>
    <property type="match status" value="1"/>
</dbReference>
<dbReference type="Pfam" id="PF00753">
    <property type="entry name" value="Lactamase_B"/>
    <property type="match status" value="1"/>
</dbReference>
<organism evidence="4 5">
    <name type="scientific">Candidatus Berkelbacteria bacterium Licking1014_7</name>
    <dbReference type="NCBI Taxonomy" id="2017147"/>
    <lineage>
        <taxon>Bacteria</taxon>
        <taxon>Candidatus Berkelbacteria</taxon>
    </lineage>
</organism>
<dbReference type="InterPro" id="IPR011108">
    <property type="entry name" value="RMMBL"/>
</dbReference>
<dbReference type="InterPro" id="IPR036866">
    <property type="entry name" value="RibonucZ/Hydroxyglut_hydro"/>
</dbReference>
<feature type="domain" description="Beta-Casp" evidence="3">
    <location>
        <begin position="261"/>
        <end position="387"/>
    </location>
</feature>
<dbReference type="Pfam" id="PF07521">
    <property type="entry name" value="RMMBL"/>
    <property type="match status" value="1"/>
</dbReference>
<dbReference type="SMART" id="SM01027">
    <property type="entry name" value="Beta-Casp"/>
    <property type="match status" value="1"/>
</dbReference>
<name>A0A554LKK3_9BACT</name>
<feature type="domain" description="Metallo-beta-lactamase" evidence="2">
    <location>
        <begin position="34"/>
        <end position="227"/>
    </location>
</feature>
<dbReference type="Gene3D" id="3.40.50.10890">
    <property type="match status" value="1"/>
</dbReference>
<dbReference type="AlphaFoldDB" id="A0A554LKK3"/>
<dbReference type="InterPro" id="IPR001279">
    <property type="entry name" value="Metallo-B-lactamas"/>
</dbReference>
<evidence type="ECO:0000313" key="4">
    <source>
        <dbReference type="EMBL" id="TSC93179.1"/>
    </source>
</evidence>
<evidence type="ECO:0000259" key="3">
    <source>
        <dbReference type="SMART" id="SM01027"/>
    </source>
</evidence>
<dbReference type="SUPFAM" id="SSF56281">
    <property type="entry name" value="Metallo-hydrolase/oxidoreductase"/>
    <property type="match status" value="1"/>
</dbReference>
<keyword evidence="1" id="KW-0378">Hydrolase</keyword>
<protein>
    <submittedName>
        <fullName evidence="4">Metallo-beta-lactamase family protein</fullName>
    </submittedName>
</protein>
<dbReference type="Proteomes" id="UP000315689">
    <property type="component" value="Unassembled WGS sequence"/>
</dbReference>
<evidence type="ECO:0000259" key="2">
    <source>
        <dbReference type="SMART" id="SM00849"/>
    </source>
</evidence>